<keyword evidence="3 4" id="KW-0378">Hydrolase</keyword>
<dbReference type="PIRSF" id="PIRSF016516">
    <property type="entry name" value="Allantoicase"/>
    <property type="match status" value="1"/>
</dbReference>
<evidence type="ECO:0000313" key="7">
    <source>
        <dbReference type="Proteomes" id="UP000253940"/>
    </source>
</evidence>
<dbReference type="UniPathway" id="UPA00395">
    <property type="reaction ID" value="UER00654"/>
</dbReference>
<dbReference type="Pfam" id="PF03561">
    <property type="entry name" value="Allantoicase"/>
    <property type="match status" value="2"/>
</dbReference>
<dbReference type="InterPro" id="IPR015908">
    <property type="entry name" value="Allantoicase_dom"/>
</dbReference>
<keyword evidence="2 4" id="KW-0659">Purine metabolism</keyword>
<evidence type="ECO:0000313" key="6">
    <source>
        <dbReference type="EMBL" id="AXI03500.1"/>
    </source>
</evidence>
<feature type="domain" description="Allantoicase" evidence="5">
    <location>
        <begin position="194"/>
        <end position="336"/>
    </location>
</feature>
<dbReference type="EC" id="3.5.3.4" evidence="4"/>
<sequence>MDFIESPAVELPEFAKIGMNLADGSLNAVVLSVTDEFFAPRERMLNPAPARFYPGLYDDNGKWMDGWETRRRRNTGHDWCVVRLAYAGTLLGVDFDTSFFSGNFPPAASLEGCFCAEGDPDEQTTWVTLIDSVALSGNQHHFHAIDSQQTISHVRLHIWPDGGMARLRIYGLPWCNWENRDLSQSYDLIALENGGRQIAWSDAHYGEPRQILKPGRGKDMGDGWETRRRREPGNEWCILALGQAGTIEKIEIDTAHFKGNFPDRFSIQAAFEEVTLERALVTRSMFWPYLIPEQPLTADSIHSYINEISKLGKISHVRLNSIPDGGISRLRLWGKVDSVQ</sequence>
<evidence type="ECO:0000256" key="4">
    <source>
        <dbReference type="HAMAP-Rule" id="MF_00813"/>
    </source>
</evidence>
<comment type="catalytic activity">
    <reaction evidence="4">
        <text>allantoate + H2O = (S)-ureidoglycolate + urea</text>
        <dbReference type="Rhea" id="RHEA:11016"/>
        <dbReference type="ChEBI" id="CHEBI:15377"/>
        <dbReference type="ChEBI" id="CHEBI:16199"/>
        <dbReference type="ChEBI" id="CHEBI:17536"/>
        <dbReference type="ChEBI" id="CHEBI:57296"/>
        <dbReference type="EC" id="3.5.3.4"/>
    </reaction>
</comment>
<name>A0A345P891_9GAMM</name>
<evidence type="ECO:0000256" key="2">
    <source>
        <dbReference type="ARBA" id="ARBA00022631"/>
    </source>
</evidence>
<evidence type="ECO:0000259" key="5">
    <source>
        <dbReference type="Pfam" id="PF03561"/>
    </source>
</evidence>
<evidence type="ECO:0000256" key="1">
    <source>
        <dbReference type="ARBA" id="ARBA00009242"/>
    </source>
</evidence>
<dbReference type="GO" id="GO:0004037">
    <property type="term" value="F:allantoicase activity"/>
    <property type="evidence" value="ECO:0007669"/>
    <property type="project" value="UniProtKB-UniRule"/>
</dbReference>
<dbReference type="AlphaFoldDB" id="A0A345P891"/>
<keyword evidence="7" id="KW-1185">Reference proteome</keyword>
<gene>
    <name evidence="4 6" type="primary">alc</name>
    <name evidence="6" type="ORF">HYN46_12010</name>
</gene>
<dbReference type="Proteomes" id="UP000253940">
    <property type="component" value="Chromosome"/>
</dbReference>
<dbReference type="InterPro" id="IPR008979">
    <property type="entry name" value="Galactose-bd-like_sf"/>
</dbReference>
<dbReference type="RefSeq" id="WP_114899608.1">
    <property type="nucleotide sequence ID" value="NZ_CP031222.1"/>
</dbReference>
<comment type="pathway">
    <text evidence="4">Nitrogen metabolism; (S)-allantoin degradation; (S)-ureidoglycolate from allantoate (aminidohydrolase route): step 1/1.</text>
</comment>
<protein>
    <recommendedName>
        <fullName evidence="4">Probable allantoicase</fullName>
        <ecNumber evidence="4">3.5.3.4</ecNumber>
    </recommendedName>
    <alternativeName>
        <fullName evidence="4">Allantoate amidinohydrolase</fullName>
    </alternativeName>
</protein>
<dbReference type="KEGG" id="mbah:HYN46_12010"/>
<dbReference type="InterPro" id="IPR005164">
    <property type="entry name" value="Allantoicase"/>
</dbReference>
<dbReference type="PANTHER" id="PTHR12045">
    <property type="entry name" value="ALLANTOICASE"/>
    <property type="match status" value="1"/>
</dbReference>
<dbReference type="OrthoDB" id="2078334at2"/>
<dbReference type="HAMAP" id="MF_00813">
    <property type="entry name" value="Allantoicase"/>
    <property type="match status" value="1"/>
</dbReference>
<dbReference type="GO" id="GO:0006144">
    <property type="term" value="P:purine nucleobase metabolic process"/>
    <property type="evidence" value="ECO:0007669"/>
    <property type="project" value="UniProtKB-KW"/>
</dbReference>
<dbReference type="SUPFAM" id="SSF49785">
    <property type="entry name" value="Galactose-binding domain-like"/>
    <property type="match status" value="2"/>
</dbReference>
<evidence type="ECO:0000256" key="3">
    <source>
        <dbReference type="ARBA" id="ARBA00022801"/>
    </source>
</evidence>
<dbReference type="EMBL" id="CP031222">
    <property type="protein sequence ID" value="AXI03500.1"/>
    <property type="molecule type" value="Genomic_DNA"/>
</dbReference>
<dbReference type="PANTHER" id="PTHR12045:SF3">
    <property type="entry name" value="INACTIVE ALLANTOICASE-RELATED"/>
    <property type="match status" value="1"/>
</dbReference>
<dbReference type="Gene3D" id="2.60.120.260">
    <property type="entry name" value="Galactose-binding domain-like"/>
    <property type="match status" value="2"/>
</dbReference>
<comment type="similarity">
    <text evidence="1 4">Belongs to the allantoicase family.</text>
</comment>
<reference evidence="6 7" key="1">
    <citation type="submission" date="2018-07" db="EMBL/GenBank/DDBJ databases">
        <title>Genome sequencing of Moraxellaceae gen. HYN0046.</title>
        <authorList>
            <person name="Kim M."/>
            <person name="Yi H."/>
        </authorList>
    </citation>
    <scope>NUCLEOTIDE SEQUENCE [LARGE SCALE GENOMIC DNA]</scope>
    <source>
        <strain evidence="6 7">HYN0046</strain>
    </source>
</reference>
<organism evidence="6 7">
    <name type="scientific">Aquirhabdus parva</name>
    <dbReference type="NCBI Taxonomy" id="2283318"/>
    <lineage>
        <taxon>Bacteria</taxon>
        <taxon>Pseudomonadati</taxon>
        <taxon>Pseudomonadota</taxon>
        <taxon>Gammaproteobacteria</taxon>
        <taxon>Moraxellales</taxon>
        <taxon>Moraxellaceae</taxon>
        <taxon>Aquirhabdus</taxon>
    </lineage>
</organism>
<feature type="domain" description="Allantoicase" evidence="5">
    <location>
        <begin position="28"/>
        <end position="172"/>
    </location>
</feature>
<dbReference type="NCBIfam" id="TIGR02961">
    <property type="entry name" value="allantoicase"/>
    <property type="match status" value="1"/>
</dbReference>
<accession>A0A345P891</accession>
<proteinExistence type="inferred from homology"/>
<dbReference type="GO" id="GO:0000256">
    <property type="term" value="P:allantoin catabolic process"/>
    <property type="evidence" value="ECO:0007669"/>
    <property type="project" value="UniProtKB-UniRule"/>
</dbReference>